<reference evidence="3" key="1">
    <citation type="submission" date="2016-12" db="EMBL/GenBank/DDBJ databases">
        <authorList>
            <person name="Meng X."/>
        </authorList>
    </citation>
    <scope>NUCLEOTIDE SEQUENCE [LARGE SCALE GENOMIC DNA]</scope>
    <source>
        <strain evidence="3">DSM 20732</strain>
    </source>
</reference>
<dbReference type="AlphaFoldDB" id="A0A1Q5PU54"/>
<name>A0A1Q5PU54_9ACTO</name>
<dbReference type="InterPro" id="IPR025406">
    <property type="entry name" value="DUF4132"/>
</dbReference>
<feature type="domain" description="DUF4132" evidence="1">
    <location>
        <begin position="586"/>
        <end position="764"/>
    </location>
</feature>
<evidence type="ECO:0000313" key="2">
    <source>
        <dbReference type="EMBL" id="OKL51046.1"/>
    </source>
</evidence>
<dbReference type="InParanoid" id="A0A1Q5PU54"/>
<dbReference type="RefSeq" id="WP_073825504.1">
    <property type="nucleotide sequence ID" value="NZ_MQVS01000010.1"/>
</dbReference>
<organism evidence="2 3">
    <name type="scientific">Buchananella hordeovulneris</name>
    <dbReference type="NCBI Taxonomy" id="52770"/>
    <lineage>
        <taxon>Bacteria</taxon>
        <taxon>Bacillati</taxon>
        <taxon>Actinomycetota</taxon>
        <taxon>Actinomycetes</taxon>
        <taxon>Actinomycetales</taxon>
        <taxon>Actinomycetaceae</taxon>
        <taxon>Buchananella</taxon>
    </lineage>
</organism>
<dbReference type="Proteomes" id="UP000185612">
    <property type="component" value="Unassembled WGS sequence"/>
</dbReference>
<comment type="caution">
    <text evidence="2">The sequence shown here is derived from an EMBL/GenBank/DDBJ whole genome shotgun (WGS) entry which is preliminary data.</text>
</comment>
<dbReference type="OrthoDB" id="4554725at2"/>
<keyword evidence="3" id="KW-1185">Reference proteome</keyword>
<evidence type="ECO:0000313" key="3">
    <source>
        <dbReference type="Proteomes" id="UP000185612"/>
    </source>
</evidence>
<gene>
    <name evidence="2" type="ORF">BSZ40_09065</name>
</gene>
<evidence type="ECO:0000259" key="1">
    <source>
        <dbReference type="Pfam" id="PF13569"/>
    </source>
</evidence>
<protein>
    <recommendedName>
        <fullName evidence="1">DUF4132 domain-containing protein</fullName>
    </recommendedName>
</protein>
<dbReference type="Pfam" id="PF13569">
    <property type="entry name" value="DUF4132"/>
    <property type="match status" value="1"/>
</dbReference>
<accession>A0A1Q5PU54</accession>
<proteinExistence type="predicted"/>
<dbReference type="STRING" id="52770.BSZ40_09065"/>
<dbReference type="EMBL" id="MQVS01000010">
    <property type="protein sequence ID" value="OKL51046.1"/>
    <property type="molecule type" value="Genomic_DNA"/>
</dbReference>
<sequence>MSSGRHDLGLRITPFEKLYDLDAVVELERDDTPFVREAEESRAQQLATLFQHDYFADYWGFREPPFVRVPGPQRRAWWAQHLRTHNSHPTDVRRSGPAIHVPQWLAAVLRTNWEGSLADILADLGQYGPDVLLARGVLHWFAAAEVAAARTAAADAVAHLQEPNELDFPEFRTALFTFAALHPQAHAELRRLYALIPDDLPAGAHPPTPRSPVVWLTVADALALPTPAERREFARRTNAKAPGLRMLLPWLISTGTAGLSIADRYQLPEGFMHERAQAITGPAQVSYMLRQLGHDTGRQAWQWLAEHLDAVLAADLSTAEVEEVVPLLRLASPAWRAAAPRTGACGPALAQVETEESLPLADPPAWWQAAAQRLPKAQELPFPLAALPPLRVDGRRLAAAEVAQLVQALRAKNRHPLVTAVREHVDAVELDDFATTLLLLWLAPNPSAKQAWLMTGAGWLGGDKFVAALAPRIRWWPSAQRFQRAVTALTALHHVGSARALSELADITKNMKTASVKRRAAEILTELAAARGLSPDELEDQLVPDGGLDASGRRRFSYGARQFVSYLTDAYKVVARQLAADGQPQGKELTGLPDPLASDDADRAWEAKSEFAAFKKLLTGTVRTQKQRFARFMVEGRRWRGEDFAAHIATHVVLRHVLRGLVWGVWDGEELTATARLDADGQLVDAADEAVAVAGREVSVVHPLQLTRADRQTWAGVLADYELAPSFKQLTHPTATLPAGQDPQLPTAPVEPRKLVAAAKKFGWEAAPPADGGYYHLHAWPSRLLGVTVVLVHSPGLAAWSVKESEPQTLSALFVVPGTPPLRQLPHTPPADAVAWSQVPATLVSEVLATLAAL</sequence>